<feature type="compositionally biased region" description="Low complexity" evidence="1">
    <location>
        <begin position="342"/>
        <end position="353"/>
    </location>
</feature>
<feature type="region of interest" description="Disordered" evidence="1">
    <location>
        <begin position="341"/>
        <end position="360"/>
    </location>
</feature>
<accession>A0AAD7NF17</accession>
<dbReference type="EMBL" id="JARKIB010000044">
    <property type="protein sequence ID" value="KAJ7757600.1"/>
    <property type="molecule type" value="Genomic_DNA"/>
</dbReference>
<evidence type="ECO:0000256" key="1">
    <source>
        <dbReference type="SAM" id="MobiDB-lite"/>
    </source>
</evidence>
<name>A0AAD7NF17_9AGAR</name>
<dbReference type="AlphaFoldDB" id="A0AAD7NF17"/>
<evidence type="ECO:0000313" key="3">
    <source>
        <dbReference type="Proteomes" id="UP001215598"/>
    </source>
</evidence>
<sequence length="360" mass="39261">MTPKNTPNARTCFVVGELLEAIEDPLYEVPIPNLKAKTWECALSPVDVIRRYLRVTGRATFTYGLMLAFREVVGGIDAGSIPGKYETIEECLLRKEVLAAIFRKPHHPNMKQPIATKDTAALGPFLVFVGAMWEDAKGLSQVIPWICSVFVPLIRVALRAYDEFGEGIKKDVKVSKTSQDGDNTAGELIVLQRIHAFQILPPARTEADVEMSFLLSPLRVAYDSVDGESDQESVSALSSTGTIQPLVFFLAAEAHDSSTLEPAFTLNSEASNSEHYTEDQFAFEDHLLPDHNLHSPFAITDRSPLFPRTIEPGSSPLFASAAQSPSFSLDLFAGASPVGWQLPSSSSPANLSSRNQAPSP</sequence>
<keyword evidence="3" id="KW-1185">Reference proteome</keyword>
<organism evidence="2 3">
    <name type="scientific">Mycena metata</name>
    <dbReference type="NCBI Taxonomy" id="1033252"/>
    <lineage>
        <taxon>Eukaryota</taxon>
        <taxon>Fungi</taxon>
        <taxon>Dikarya</taxon>
        <taxon>Basidiomycota</taxon>
        <taxon>Agaricomycotina</taxon>
        <taxon>Agaricomycetes</taxon>
        <taxon>Agaricomycetidae</taxon>
        <taxon>Agaricales</taxon>
        <taxon>Marasmiineae</taxon>
        <taxon>Mycenaceae</taxon>
        <taxon>Mycena</taxon>
    </lineage>
</organism>
<proteinExistence type="predicted"/>
<gene>
    <name evidence="2" type="ORF">B0H16DRAFT_1721333</name>
</gene>
<evidence type="ECO:0000313" key="2">
    <source>
        <dbReference type="EMBL" id="KAJ7757600.1"/>
    </source>
</evidence>
<reference evidence="2" key="1">
    <citation type="submission" date="2023-03" db="EMBL/GenBank/DDBJ databases">
        <title>Massive genome expansion in bonnet fungi (Mycena s.s.) driven by repeated elements and novel gene families across ecological guilds.</title>
        <authorList>
            <consortium name="Lawrence Berkeley National Laboratory"/>
            <person name="Harder C.B."/>
            <person name="Miyauchi S."/>
            <person name="Viragh M."/>
            <person name="Kuo A."/>
            <person name="Thoen E."/>
            <person name="Andreopoulos B."/>
            <person name="Lu D."/>
            <person name="Skrede I."/>
            <person name="Drula E."/>
            <person name="Henrissat B."/>
            <person name="Morin E."/>
            <person name="Kohler A."/>
            <person name="Barry K."/>
            <person name="LaButti K."/>
            <person name="Morin E."/>
            <person name="Salamov A."/>
            <person name="Lipzen A."/>
            <person name="Mereny Z."/>
            <person name="Hegedus B."/>
            <person name="Baldrian P."/>
            <person name="Stursova M."/>
            <person name="Weitz H."/>
            <person name="Taylor A."/>
            <person name="Grigoriev I.V."/>
            <person name="Nagy L.G."/>
            <person name="Martin F."/>
            <person name="Kauserud H."/>
        </authorList>
    </citation>
    <scope>NUCLEOTIDE SEQUENCE</scope>
    <source>
        <strain evidence="2">CBHHK182m</strain>
    </source>
</reference>
<protein>
    <submittedName>
        <fullName evidence="2">Uncharacterized protein</fullName>
    </submittedName>
</protein>
<comment type="caution">
    <text evidence="2">The sequence shown here is derived from an EMBL/GenBank/DDBJ whole genome shotgun (WGS) entry which is preliminary data.</text>
</comment>
<dbReference type="Proteomes" id="UP001215598">
    <property type="component" value="Unassembled WGS sequence"/>
</dbReference>